<comment type="caution">
    <text evidence="1">The sequence shown here is derived from an EMBL/GenBank/DDBJ whole genome shotgun (WGS) entry which is preliminary data.</text>
</comment>
<organism evidence="1 2">
    <name type="scientific">Hyalomma asiaticum</name>
    <name type="common">Tick</name>
    <dbReference type="NCBI Taxonomy" id="266040"/>
    <lineage>
        <taxon>Eukaryota</taxon>
        <taxon>Metazoa</taxon>
        <taxon>Ecdysozoa</taxon>
        <taxon>Arthropoda</taxon>
        <taxon>Chelicerata</taxon>
        <taxon>Arachnida</taxon>
        <taxon>Acari</taxon>
        <taxon>Parasitiformes</taxon>
        <taxon>Ixodida</taxon>
        <taxon>Ixodoidea</taxon>
        <taxon>Ixodidae</taxon>
        <taxon>Hyalomminae</taxon>
        <taxon>Hyalomma</taxon>
    </lineage>
</organism>
<accession>A0ACB7TEY8</accession>
<keyword evidence="2" id="KW-1185">Reference proteome</keyword>
<evidence type="ECO:0000313" key="2">
    <source>
        <dbReference type="Proteomes" id="UP000821845"/>
    </source>
</evidence>
<protein>
    <submittedName>
        <fullName evidence="1">Uncharacterized protein</fullName>
    </submittedName>
</protein>
<evidence type="ECO:0000313" key="1">
    <source>
        <dbReference type="EMBL" id="KAH6944691.1"/>
    </source>
</evidence>
<reference evidence="1" key="1">
    <citation type="submission" date="2020-05" db="EMBL/GenBank/DDBJ databases">
        <title>Large-scale comparative analyses of tick genomes elucidate their genetic diversity and vector capacities.</title>
        <authorList>
            <person name="Jia N."/>
            <person name="Wang J."/>
            <person name="Shi W."/>
            <person name="Du L."/>
            <person name="Sun Y."/>
            <person name="Zhan W."/>
            <person name="Jiang J."/>
            <person name="Wang Q."/>
            <person name="Zhang B."/>
            <person name="Ji P."/>
            <person name="Sakyi L.B."/>
            <person name="Cui X."/>
            <person name="Yuan T."/>
            <person name="Jiang B."/>
            <person name="Yang W."/>
            <person name="Lam T.T.-Y."/>
            <person name="Chang Q."/>
            <person name="Ding S."/>
            <person name="Wang X."/>
            <person name="Zhu J."/>
            <person name="Ruan X."/>
            <person name="Zhao L."/>
            <person name="Wei J."/>
            <person name="Que T."/>
            <person name="Du C."/>
            <person name="Cheng J."/>
            <person name="Dai P."/>
            <person name="Han X."/>
            <person name="Huang E."/>
            <person name="Gao Y."/>
            <person name="Liu J."/>
            <person name="Shao H."/>
            <person name="Ye R."/>
            <person name="Li L."/>
            <person name="Wei W."/>
            <person name="Wang X."/>
            <person name="Wang C."/>
            <person name="Yang T."/>
            <person name="Huo Q."/>
            <person name="Li W."/>
            <person name="Guo W."/>
            <person name="Chen H."/>
            <person name="Zhou L."/>
            <person name="Ni X."/>
            <person name="Tian J."/>
            <person name="Zhou Y."/>
            <person name="Sheng Y."/>
            <person name="Liu T."/>
            <person name="Pan Y."/>
            <person name="Xia L."/>
            <person name="Li J."/>
            <person name="Zhao F."/>
            <person name="Cao W."/>
        </authorList>
    </citation>
    <scope>NUCLEOTIDE SEQUENCE</scope>
    <source>
        <strain evidence="1">Hyas-2018</strain>
    </source>
</reference>
<name>A0ACB7TEY8_HYAAI</name>
<dbReference type="Proteomes" id="UP000821845">
    <property type="component" value="Chromosome 1"/>
</dbReference>
<dbReference type="EMBL" id="CM023481">
    <property type="protein sequence ID" value="KAH6944691.1"/>
    <property type="molecule type" value="Genomic_DNA"/>
</dbReference>
<gene>
    <name evidence="1" type="ORF">HPB50_004497</name>
</gene>
<proteinExistence type="predicted"/>
<sequence length="173" mass="18559">MRPQRGQGDQHGGGTRAPVGWPQKYDGAGHEAARFRRTHGPPPAPRIRHFRSTGRIPRHTPPLLPLIPSQPGARRAEIRIPGALACAPPRVYGGGLPRHSAQPRLPTSRRCPSSIPRGAPGTTHRGWKSSSSGPKYVPPADNQRLAADQRNSSGGRQKERGGRGLDLVVSEGS</sequence>